<keyword evidence="2" id="KW-0472">Membrane</keyword>
<gene>
    <name evidence="3" type="ORF">MACK_001295</name>
</gene>
<feature type="region of interest" description="Disordered" evidence="1">
    <location>
        <begin position="697"/>
        <end position="732"/>
    </location>
</feature>
<sequence length="1072" mass="123181">MLSGTTVIADFLEPFILGISCIVGGEQFSILLSHTNISIKLQSFILIAVSLTTIVVSAFVKAEYSFFNGFHCQYAILSIFLYVMVNTRSKSFIYVTAMTFSIGLVVTFLIVQSLAHYLTSRMQLLAFVYGIFISRSLPYMCWYFVNKKIPYESQLHSVATSLGSMRIIFCFFSMSIKIFLGRFKFTSDSEISRFDRKLPELNQEIQEFLKKDFYDRDFLWIPTINVDKDNPSNLTFPTFLMYCLFMVSVLVYSAFPSLIHSIYSVYSTNIISLLTMIRAISHLFGSCFGISFPATISGNISFLVITCLSYVIVLVTMYFYYKFYNMPVLFFFELLTGFSLGYLWSYTLGTIISTSLNRNCRDQDHKIDCCCGDKINNQCYCRLPFIIKELKQEATNHRAGMFPFLIPKQEPTTERKAHFPCSSDAKAPKEPLTYDKDSKNAVIIFVGNATKFVGKISESCTGDKTQCLRLVRSLILESVTTNSCTRCQLTIRLEAKENEETLPCKVCTKGAQCNCSSDQRKCCCLEFKCCSDACSKTNCKVHFCCCNEKCLNCQSHLKTDKNDTARLFLCFHTDNKGSILKEIKPNDPTDFDGDFSNTNEFDITSMFFSDCCHVGLQVDLYCSMKNNFFRLTGINFPKKYTKPTALFFRSSSSQCFHKKDEKCCCAYRDLVRVGVHHEDSVTDDEKCSVIYSPRTSSTESTTISTSESSTASTGSSSPQASASSSGQSTGKCPETCVMKVDQLDSFYKKIYPKRAKLVVFCLSIFSLLFFLTFLTISVIRASKKQYVFKPRVNYMSLVGVFSNNQYNSNSEIISRLNSLTEVAKLEENIYRHKSKELDTMMLAFRKHIGEDQTVKLRLKLENLSDVFLSSNSKPEYKRLDKSIIKWSHAVGYMYKYVIMHFSNIQKYFAVWEKNWAVEYRNYRKSIGLSIDQMSLKSKFSLTMMNDPKLSENKFNSIGISRLVTWNKVLKEVKLYSTLIEKEVHLSLETLPMKLGTRLEHFIERWDHRVENIVHWSKRMTNIYDWSNFLVQYKRIKEWVNDVSPYLKGNSDVQFQLKDLNKGTEVFSQYRID</sequence>
<evidence type="ECO:0000256" key="1">
    <source>
        <dbReference type="SAM" id="MobiDB-lite"/>
    </source>
</evidence>
<feature type="transmembrane region" description="Helical" evidence="2">
    <location>
        <begin position="92"/>
        <end position="118"/>
    </location>
</feature>
<protein>
    <submittedName>
        <fullName evidence="3">Uncharacterized protein</fullName>
    </submittedName>
</protein>
<dbReference type="Proteomes" id="UP000244811">
    <property type="component" value="Chromosome 2"/>
</dbReference>
<feature type="transmembrane region" description="Helical" evidence="2">
    <location>
        <begin position="300"/>
        <end position="321"/>
    </location>
</feature>
<name>A0A976MC91_THEOR</name>
<feature type="transmembrane region" description="Helical" evidence="2">
    <location>
        <begin position="757"/>
        <end position="779"/>
    </location>
</feature>
<feature type="transmembrane region" description="Helical" evidence="2">
    <location>
        <begin position="44"/>
        <end position="60"/>
    </location>
</feature>
<evidence type="ECO:0000313" key="4">
    <source>
        <dbReference type="Proteomes" id="UP000244811"/>
    </source>
</evidence>
<keyword evidence="2" id="KW-1133">Transmembrane helix</keyword>
<keyword evidence="2" id="KW-0812">Transmembrane</keyword>
<feature type="transmembrane region" description="Helical" evidence="2">
    <location>
        <begin position="124"/>
        <end position="145"/>
    </location>
</feature>
<feature type="transmembrane region" description="Helical" evidence="2">
    <location>
        <begin position="271"/>
        <end position="294"/>
    </location>
</feature>
<feature type="transmembrane region" description="Helical" evidence="2">
    <location>
        <begin position="239"/>
        <end position="259"/>
    </location>
</feature>
<feature type="transmembrane region" description="Helical" evidence="2">
    <location>
        <begin position="66"/>
        <end position="85"/>
    </location>
</feature>
<organism evidence="3 4">
    <name type="scientific">Theileria orientalis</name>
    <dbReference type="NCBI Taxonomy" id="68886"/>
    <lineage>
        <taxon>Eukaryota</taxon>
        <taxon>Sar</taxon>
        <taxon>Alveolata</taxon>
        <taxon>Apicomplexa</taxon>
        <taxon>Aconoidasida</taxon>
        <taxon>Piroplasmida</taxon>
        <taxon>Theileriidae</taxon>
        <taxon>Theileria</taxon>
    </lineage>
</organism>
<evidence type="ECO:0000256" key="2">
    <source>
        <dbReference type="SAM" id="Phobius"/>
    </source>
</evidence>
<evidence type="ECO:0000313" key="3">
    <source>
        <dbReference type="EMBL" id="UKK01942.2"/>
    </source>
</evidence>
<feature type="transmembrane region" description="Helical" evidence="2">
    <location>
        <begin position="12"/>
        <end position="32"/>
    </location>
</feature>
<proteinExistence type="predicted"/>
<reference evidence="3" key="1">
    <citation type="submission" date="2022-07" db="EMBL/GenBank/DDBJ databases">
        <title>Evaluation of T. orientalis genome assembly methods using nanopore sequencing and analysis of variation between genomes.</title>
        <authorList>
            <person name="Yam J."/>
            <person name="Micallef M.L."/>
            <person name="Liu M."/>
            <person name="Djordjevic S.P."/>
            <person name="Bogema D.R."/>
            <person name="Jenkins C."/>
        </authorList>
    </citation>
    <scope>NUCLEOTIDE SEQUENCE</scope>
    <source>
        <strain evidence="3">Goon Nure</strain>
    </source>
</reference>
<accession>A0A976MC91</accession>
<feature type="compositionally biased region" description="Low complexity" evidence="1">
    <location>
        <begin position="697"/>
        <end position="729"/>
    </location>
</feature>
<dbReference type="EMBL" id="CP056071">
    <property type="protein sequence ID" value="UKK01942.2"/>
    <property type="molecule type" value="Genomic_DNA"/>
</dbReference>
<dbReference type="AlphaFoldDB" id="A0A976MC91"/>
<feature type="transmembrane region" description="Helical" evidence="2">
    <location>
        <begin position="328"/>
        <end position="346"/>
    </location>
</feature>